<feature type="region of interest" description="Disordered" evidence="1">
    <location>
        <begin position="1"/>
        <end position="61"/>
    </location>
</feature>
<evidence type="ECO:0000313" key="3">
    <source>
        <dbReference type="Proteomes" id="UP000240080"/>
    </source>
</evidence>
<dbReference type="EMBL" id="AJFE02052887">
    <property type="status" value="NOT_ANNOTATED_CDS"/>
    <property type="molecule type" value="Genomic_DNA"/>
</dbReference>
<name>A0A2R9AP21_PANPA</name>
<dbReference type="Bgee" id="ENSPPAG00000032602">
    <property type="expression patterns" value="Expressed in prefrontal cortex and 6 other cell types or tissues"/>
</dbReference>
<proteinExistence type="predicted"/>
<protein>
    <submittedName>
        <fullName evidence="2">Uncharacterized protein</fullName>
    </submittedName>
</protein>
<dbReference type="GeneTree" id="ENSGT00940000162476"/>
<accession>A0A2R9AP21</accession>
<evidence type="ECO:0000256" key="1">
    <source>
        <dbReference type="SAM" id="MobiDB-lite"/>
    </source>
</evidence>
<dbReference type="EMBL" id="AJFE02052886">
    <property type="status" value="NOT_ANNOTATED_CDS"/>
    <property type="molecule type" value="Genomic_DNA"/>
</dbReference>
<dbReference type="Proteomes" id="UP000240080">
    <property type="component" value="Chromosome 7"/>
</dbReference>
<dbReference type="Ensembl" id="ENSPPAT00000041633.1">
    <property type="protein sequence ID" value="ENSPPAP00000018888.1"/>
    <property type="gene ID" value="ENSPPAG00000032602.1"/>
</dbReference>
<dbReference type="AlphaFoldDB" id="A0A2R9AP21"/>
<organism evidence="2 3">
    <name type="scientific">Pan paniscus</name>
    <name type="common">Pygmy chimpanzee</name>
    <name type="synonym">Bonobo</name>
    <dbReference type="NCBI Taxonomy" id="9597"/>
    <lineage>
        <taxon>Eukaryota</taxon>
        <taxon>Metazoa</taxon>
        <taxon>Chordata</taxon>
        <taxon>Craniata</taxon>
        <taxon>Vertebrata</taxon>
        <taxon>Euteleostomi</taxon>
        <taxon>Mammalia</taxon>
        <taxon>Eutheria</taxon>
        <taxon>Euarchontoglires</taxon>
        <taxon>Primates</taxon>
        <taxon>Haplorrhini</taxon>
        <taxon>Catarrhini</taxon>
        <taxon>Hominidae</taxon>
        <taxon>Pan</taxon>
    </lineage>
</organism>
<sequence length="184" mass="19628">MRPSGTCASCGSDPPPPTQVPSSRNDCGSAVPDNPFVRTLPHTTMSGHQLPPAGTQRPGPAGPAWFLEVFPVFPASPGPGEPWAQQRPRGCPAPIPTLLWSLPSFPRRCCWGAGMGGVFPFTDGADARTQPILRRTRVLMERVLRPRRGSRCPVSSSATILLGTGGPLLGYRQGLFSGMELLIF</sequence>
<keyword evidence="3" id="KW-1185">Reference proteome</keyword>
<evidence type="ECO:0000313" key="2">
    <source>
        <dbReference type="Ensembl" id="ENSPPAP00000018888.1"/>
    </source>
</evidence>
<reference evidence="2" key="2">
    <citation type="submission" date="2025-08" db="UniProtKB">
        <authorList>
            <consortium name="Ensembl"/>
        </authorList>
    </citation>
    <scope>IDENTIFICATION</scope>
</reference>
<reference evidence="2 3" key="1">
    <citation type="journal article" date="2012" name="Nature">
        <title>The bonobo genome compared with the chimpanzee and human genomes.</title>
        <authorList>
            <person name="Prufer K."/>
            <person name="Munch K."/>
            <person name="Hellmann I."/>
            <person name="Akagi K."/>
            <person name="Miller J.R."/>
            <person name="Walenz B."/>
            <person name="Koren S."/>
            <person name="Sutton G."/>
            <person name="Kodira C."/>
            <person name="Winer R."/>
            <person name="Knight J.R."/>
            <person name="Mullikin J.C."/>
            <person name="Meader S.J."/>
            <person name="Ponting C.P."/>
            <person name="Lunter G."/>
            <person name="Higashino S."/>
            <person name="Hobolth A."/>
            <person name="Dutheil J."/>
            <person name="Karakoc E."/>
            <person name="Alkan C."/>
            <person name="Sajjadian S."/>
            <person name="Catacchio C.R."/>
            <person name="Ventura M."/>
            <person name="Marques-Bonet T."/>
            <person name="Eichler E.E."/>
            <person name="Andre C."/>
            <person name="Atencia R."/>
            <person name="Mugisha L."/>
            <person name="Junhold J."/>
            <person name="Patterson N."/>
            <person name="Siebauer M."/>
            <person name="Good J.M."/>
            <person name="Fischer A."/>
            <person name="Ptak S.E."/>
            <person name="Lachmann M."/>
            <person name="Symer D.E."/>
            <person name="Mailund T."/>
            <person name="Schierup M.H."/>
            <person name="Andres A.M."/>
            <person name="Kelso J."/>
            <person name="Paabo S."/>
        </authorList>
    </citation>
    <scope>NUCLEOTIDE SEQUENCE [LARGE SCALE GENOMIC DNA]</scope>
</reference>
<reference evidence="2" key="3">
    <citation type="submission" date="2025-09" db="UniProtKB">
        <authorList>
            <consortium name="Ensembl"/>
        </authorList>
    </citation>
    <scope>IDENTIFICATION</scope>
</reference>